<evidence type="ECO:0000313" key="3">
    <source>
        <dbReference type="EMBL" id="MBB6052868.1"/>
    </source>
</evidence>
<keyword evidence="1" id="KW-0175">Coiled coil</keyword>
<feature type="transmembrane region" description="Helical" evidence="2">
    <location>
        <begin position="25"/>
        <end position="45"/>
    </location>
</feature>
<feature type="transmembrane region" description="Helical" evidence="2">
    <location>
        <begin position="157"/>
        <end position="182"/>
    </location>
</feature>
<keyword evidence="4" id="KW-1185">Reference proteome</keyword>
<dbReference type="Proteomes" id="UP000520814">
    <property type="component" value="Unassembled WGS sequence"/>
</dbReference>
<evidence type="ECO:0008006" key="5">
    <source>
        <dbReference type="Google" id="ProtNLM"/>
    </source>
</evidence>
<sequence>MSDIQDTIQEVIETAPAAPGKEDRLNSAIAIFVALSATFMAICNIKDGNIVQAMAQAQAHSVSKYSQYQSKSTKQNLAETTLALAEMQKAPEATLTHYRDEVARYEKEKGEILAEAKGLEEEYNQLNIHDDQFDMSEACLSVGLALFGITALTRKRWLLVFACCLAGIGVFLGLGGFLGWSFHPDWLAKLLG</sequence>
<protein>
    <recommendedName>
        <fullName evidence="5">DUF4337 domain-containing protein</fullName>
    </recommendedName>
</protein>
<organism evidence="3 4">
    <name type="scientific">Armatimonas rosea</name>
    <dbReference type="NCBI Taxonomy" id="685828"/>
    <lineage>
        <taxon>Bacteria</taxon>
        <taxon>Bacillati</taxon>
        <taxon>Armatimonadota</taxon>
        <taxon>Armatimonadia</taxon>
        <taxon>Armatimonadales</taxon>
        <taxon>Armatimonadaceae</taxon>
        <taxon>Armatimonas</taxon>
    </lineage>
</organism>
<dbReference type="EMBL" id="JACHGW010000004">
    <property type="protein sequence ID" value="MBB6052868.1"/>
    <property type="molecule type" value="Genomic_DNA"/>
</dbReference>
<reference evidence="3 4" key="1">
    <citation type="submission" date="2020-08" db="EMBL/GenBank/DDBJ databases">
        <title>Genomic Encyclopedia of Type Strains, Phase IV (KMG-IV): sequencing the most valuable type-strain genomes for metagenomic binning, comparative biology and taxonomic classification.</title>
        <authorList>
            <person name="Goeker M."/>
        </authorList>
    </citation>
    <scope>NUCLEOTIDE SEQUENCE [LARGE SCALE GENOMIC DNA]</scope>
    <source>
        <strain evidence="3 4">DSM 23562</strain>
    </source>
</reference>
<gene>
    <name evidence="3" type="ORF">HNQ39_004689</name>
</gene>
<keyword evidence="2" id="KW-1133">Transmembrane helix</keyword>
<feature type="coiled-coil region" evidence="1">
    <location>
        <begin position="95"/>
        <end position="122"/>
    </location>
</feature>
<proteinExistence type="predicted"/>
<comment type="caution">
    <text evidence="3">The sequence shown here is derived from an EMBL/GenBank/DDBJ whole genome shotgun (WGS) entry which is preliminary data.</text>
</comment>
<evidence type="ECO:0000256" key="2">
    <source>
        <dbReference type="SAM" id="Phobius"/>
    </source>
</evidence>
<dbReference type="Pfam" id="PF14235">
    <property type="entry name" value="DUF4337"/>
    <property type="match status" value="1"/>
</dbReference>
<dbReference type="InterPro" id="IPR025570">
    <property type="entry name" value="DUF4337"/>
</dbReference>
<dbReference type="RefSeq" id="WP_184202571.1">
    <property type="nucleotide sequence ID" value="NZ_JACHGW010000004.1"/>
</dbReference>
<evidence type="ECO:0000313" key="4">
    <source>
        <dbReference type="Proteomes" id="UP000520814"/>
    </source>
</evidence>
<name>A0A7W9SV07_ARMRO</name>
<evidence type="ECO:0000256" key="1">
    <source>
        <dbReference type="SAM" id="Coils"/>
    </source>
</evidence>
<dbReference type="AlphaFoldDB" id="A0A7W9SV07"/>
<keyword evidence="2" id="KW-0812">Transmembrane</keyword>
<accession>A0A7W9SV07</accession>
<keyword evidence="2" id="KW-0472">Membrane</keyword>